<keyword evidence="8 12" id="KW-1133">Transmembrane helix</keyword>
<dbReference type="Pfam" id="PF09753">
    <property type="entry name" value="Use1"/>
    <property type="match status" value="1"/>
</dbReference>
<keyword evidence="10" id="KW-0175">Coiled coil</keyword>
<evidence type="ECO:0000256" key="9">
    <source>
        <dbReference type="ARBA" id="ARBA00023136"/>
    </source>
</evidence>
<keyword evidence="7" id="KW-0653">Protein transport</keyword>
<evidence type="ECO:0000256" key="6">
    <source>
        <dbReference type="ARBA" id="ARBA00022892"/>
    </source>
</evidence>
<evidence type="ECO:0000256" key="4">
    <source>
        <dbReference type="ARBA" id="ARBA00022692"/>
    </source>
</evidence>
<protein>
    <submittedName>
        <fullName evidence="13">Uncharacterized protein</fullName>
    </submittedName>
</protein>
<keyword evidence="5" id="KW-0256">Endoplasmic reticulum</keyword>
<dbReference type="PANTHER" id="PTHR13050">
    <property type="entry name" value="USE1-LIKE PROTEIN"/>
    <property type="match status" value="1"/>
</dbReference>
<evidence type="ECO:0000313" key="13">
    <source>
        <dbReference type="EMBL" id="KLT40719.1"/>
    </source>
</evidence>
<dbReference type="PANTHER" id="PTHR13050:SF7">
    <property type="entry name" value="VESICLE TRANSPORT PROTEIN USE1"/>
    <property type="match status" value="1"/>
</dbReference>
<evidence type="ECO:0000256" key="2">
    <source>
        <dbReference type="ARBA" id="ARBA00007891"/>
    </source>
</evidence>
<dbReference type="GO" id="GO:0005484">
    <property type="term" value="F:SNAP receptor activity"/>
    <property type="evidence" value="ECO:0007669"/>
    <property type="project" value="TreeGrafter"/>
</dbReference>
<accession>A0A0J1AZE9</accession>
<dbReference type="AlphaFoldDB" id="A0A0J1AZE9"/>
<name>A0A0J1AZE9_9TREE</name>
<dbReference type="RefSeq" id="XP_018277210.1">
    <property type="nucleotide sequence ID" value="XM_018426851.1"/>
</dbReference>
<evidence type="ECO:0000256" key="11">
    <source>
        <dbReference type="SAM" id="MobiDB-lite"/>
    </source>
</evidence>
<dbReference type="GO" id="GO:0005789">
    <property type="term" value="C:endoplasmic reticulum membrane"/>
    <property type="evidence" value="ECO:0007669"/>
    <property type="project" value="UniProtKB-SubCell"/>
</dbReference>
<reference evidence="13 14" key="1">
    <citation type="submission" date="2015-03" db="EMBL/GenBank/DDBJ databases">
        <title>Genomics and transcriptomics of the oil-accumulating basidiomycete yeast T. oleaginosus allow insights into substrate utilization and the diverse evolutionary trajectories of mating systems in fungi.</title>
        <authorList>
            <consortium name="DOE Joint Genome Institute"/>
            <person name="Kourist R."/>
            <person name="Kracht O."/>
            <person name="Bracharz F."/>
            <person name="Lipzen A."/>
            <person name="Nolan M."/>
            <person name="Ohm R."/>
            <person name="Grigoriev I."/>
            <person name="Sun S."/>
            <person name="Heitman J."/>
            <person name="Bruck T."/>
            <person name="Nowrousian M."/>
        </authorList>
    </citation>
    <scope>NUCLEOTIDE SEQUENCE [LARGE SCALE GENOMIC DNA]</scope>
    <source>
        <strain evidence="13 14">IBC0246</strain>
    </source>
</reference>
<dbReference type="GO" id="GO:0031201">
    <property type="term" value="C:SNARE complex"/>
    <property type="evidence" value="ECO:0007669"/>
    <property type="project" value="TreeGrafter"/>
</dbReference>
<feature type="transmembrane region" description="Helical" evidence="12">
    <location>
        <begin position="306"/>
        <end position="325"/>
    </location>
</feature>
<evidence type="ECO:0000256" key="10">
    <source>
        <dbReference type="SAM" id="Coils"/>
    </source>
</evidence>
<sequence length="328" mass="34803">MPATLATVPTLNLLSMNASPAVLASARSAAGSRHGLINATRLVHSLAHSREDGTWLQVQKTWETVLYARALLDALRSGNEGASTTADALEDLERMLTRAEDAVQVSAKRAKAPAPTVALPLLDLPSAPAEVALLGEAVSAKLDDAEVEELASPPVLPPSPAKVREPSRSPSIPLLSPAVGELDTASYFAKRRREDEAGGEAGLLPLKTAKMDDEMSAEGMRRRLLGTGGAQSAIGSAALHEELGGQLADMSHRLKLNAIHFSNSLEEEKSMLQRSEDTLESNLAATKESKGTLSKVSTKGRSTTCMTLGVVVVVILLFVWTLMLIRFT</sequence>
<comment type="subcellular location">
    <subcellularLocation>
        <location evidence="1">Endoplasmic reticulum membrane</location>
        <topology evidence="1">Single-pass type IV membrane protein</topology>
    </subcellularLocation>
</comment>
<evidence type="ECO:0000256" key="8">
    <source>
        <dbReference type="ARBA" id="ARBA00022989"/>
    </source>
</evidence>
<evidence type="ECO:0000256" key="3">
    <source>
        <dbReference type="ARBA" id="ARBA00022448"/>
    </source>
</evidence>
<dbReference type="STRING" id="879819.A0A0J1AZE9"/>
<keyword evidence="4 12" id="KW-0812">Transmembrane</keyword>
<feature type="region of interest" description="Disordered" evidence="11">
    <location>
        <begin position="149"/>
        <end position="176"/>
    </location>
</feature>
<evidence type="ECO:0000313" key="14">
    <source>
        <dbReference type="Proteomes" id="UP000053611"/>
    </source>
</evidence>
<proteinExistence type="inferred from homology"/>
<dbReference type="OrthoDB" id="4506189at2759"/>
<gene>
    <name evidence="13" type="ORF">CC85DRAFT_329692</name>
</gene>
<dbReference type="GeneID" id="28987454"/>
<keyword evidence="3" id="KW-0813">Transport</keyword>
<feature type="coiled-coil region" evidence="10">
    <location>
        <begin position="82"/>
        <end position="109"/>
    </location>
</feature>
<comment type="similarity">
    <text evidence="2">Belongs to the USE1 family.</text>
</comment>
<dbReference type="Proteomes" id="UP000053611">
    <property type="component" value="Unassembled WGS sequence"/>
</dbReference>
<organism evidence="13 14">
    <name type="scientific">Cutaneotrichosporon oleaginosum</name>
    <dbReference type="NCBI Taxonomy" id="879819"/>
    <lineage>
        <taxon>Eukaryota</taxon>
        <taxon>Fungi</taxon>
        <taxon>Dikarya</taxon>
        <taxon>Basidiomycota</taxon>
        <taxon>Agaricomycotina</taxon>
        <taxon>Tremellomycetes</taxon>
        <taxon>Trichosporonales</taxon>
        <taxon>Trichosporonaceae</taxon>
        <taxon>Cutaneotrichosporon</taxon>
    </lineage>
</organism>
<evidence type="ECO:0000256" key="1">
    <source>
        <dbReference type="ARBA" id="ARBA00004163"/>
    </source>
</evidence>
<dbReference type="EMBL" id="KQ087230">
    <property type="protein sequence ID" value="KLT40719.1"/>
    <property type="molecule type" value="Genomic_DNA"/>
</dbReference>
<dbReference type="GO" id="GO:0006890">
    <property type="term" value="P:retrograde vesicle-mediated transport, Golgi to endoplasmic reticulum"/>
    <property type="evidence" value="ECO:0007669"/>
    <property type="project" value="TreeGrafter"/>
</dbReference>
<keyword evidence="6" id="KW-0931">ER-Golgi transport</keyword>
<keyword evidence="9 12" id="KW-0472">Membrane</keyword>
<dbReference type="GO" id="GO:0015031">
    <property type="term" value="P:protein transport"/>
    <property type="evidence" value="ECO:0007669"/>
    <property type="project" value="UniProtKB-KW"/>
</dbReference>
<evidence type="ECO:0000256" key="12">
    <source>
        <dbReference type="SAM" id="Phobius"/>
    </source>
</evidence>
<evidence type="ECO:0000256" key="7">
    <source>
        <dbReference type="ARBA" id="ARBA00022927"/>
    </source>
</evidence>
<evidence type="ECO:0000256" key="5">
    <source>
        <dbReference type="ARBA" id="ARBA00022824"/>
    </source>
</evidence>
<dbReference type="InterPro" id="IPR019150">
    <property type="entry name" value="Vesicle_transport_protein_Use1"/>
</dbReference>
<keyword evidence="14" id="KW-1185">Reference proteome</keyword>